<protein>
    <recommendedName>
        <fullName evidence="1">Terpene synthase metal-binding domain-containing protein</fullName>
    </recommendedName>
</protein>
<dbReference type="AlphaFoldDB" id="D7KJA0"/>
<dbReference type="Gramene" id="scaffold_103753.1">
    <property type="protein sequence ID" value="scaffold_103753.1"/>
    <property type="gene ID" value="scaffold_103753.1"/>
</dbReference>
<gene>
    <name evidence="2" type="ORF">ARALYDRAFT_890959</name>
</gene>
<proteinExistence type="predicted"/>
<dbReference type="EMBL" id="GL348713">
    <property type="protein sequence ID" value="EFH67317.1"/>
    <property type="molecule type" value="Genomic_DNA"/>
</dbReference>
<dbReference type="Pfam" id="PF03936">
    <property type="entry name" value="Terpene_synth_C"/>
    <property type="match status" value="1"/>
</dbReference>
<evidence type="ECO:0000313" key="2">
    <source>
        <dbReference type="EMBL" id="EFH67317.1"/>
    </source>
</evidence>
<organism evidence="3">
    <name type="scientific">Arabidopsis lyrata subsp. lyrata</name>
    <name type="common">Lyre-leaved rock-cress</name>
    <dbReference type="NCBI Taxonomy" id="81972"/>
    <lineage>
        <taxon>Eukaryota</taxon>
        <taxon>Viridiplantae</taxon>
        <taxon>Streptophyta</taxon>
        <taxon>Embryophyta</taxon>
        <taxon>Tracheophyta</taxon>
        <taxon>Spermatophyta</taxon>
        <taxon>Magnoliopsida</taxon>
        <taxon>eudicotyledons</taxon>
        <taxon>Gunneridae</taxon>
        <taxon>Pentapetalae</taxon>
        <taxon>rosids</taxon>
        <taxon>malvids</taxon>
        <taxon>Brassicales</taxon>
        <taxon>Brassicaceae</taxon>
        <taxon>Camelineae</taxon>
        <taxon>Arabidopsis</taxon>
    </lineage>
</organism>
<sequence length="96" mass="11289">MRRGEVANGVKCYIKKQRVTKEVAVSQMKKMIRDNYKIVMEEFLTIKGVPRPILVRVLNILRMINVYNYEEGDGFTKPHEKLKDLITALFFYPLPL</sequence>
<evidence type="ECO:0000259" key="1">
    <source>
        <dbReference type="Pfam" id="PF03936"/>
    </source>
</evidence>
<dbReference type="STRING" id="81972.D7KJA0"/>
<feature type="domain" description="Terpene synthase metal-binding" evidence="1">
    <location>
        <begin position="1"/>
        <end position="37"/>
    </location>
</feature>
<keyword evidence="3" id="KW-1185">Reference proteome</keyword>
<accession>D7KJA0</accession>
<name>D7KJA0_ARALL</name>
<dbReference type="InterPro" id="IPR008949">
    <property type="entry name" value="Isoprenoid_synthase_dom_sf"/>
</dbReference>
<dbReference type="GO" id="GO:0000287">
    <property type="term" value="F:magnesium ion binding"/>
    <property type="evidence" value="ECO:0007669"/>
    <property type="project" value="InterPro"/>
</dbReference>
<dbReference type="Gene3D" id="1.10.600.10">
    <property type="entry name" value="Farnesyl Diphosphate Synthase"/>
    <property type="match status" value="1"/>
</dbReference>
<dbReference type="GO" id="GO:0010333">
    <property type="term" value="F:terpene synthase activity"/>
    <property type="evidence" value="ECO:0007669"/>
    <property type="project" value="InterPro"/>
</dbReference>
<dbReference type="Proteomes" id="UP000008694">
    <property type="component" value="Unassembled WGS sequence"/>
</dbReference>
<dbReference type="SUPFAM" id="SSF48576">
    <property type="entry name" value="Terpenoid synthases"/>
    <property type="match status" value="1"/>
</dbReference>
<dbReference type="HOGENOM" id="CLU_003125_6_1_1"/>
<evidence type="ECO:0000313" key="3">
    <source>
        <dbReference type="Proteomes" id="UP000008694"/>
    </source>
</evidence>
<dbReference type="InterPro" id="IPR005630">
    <property type="entry name" value="Terpene_synthase_metal-bd"/>
</dbReference>
<reference evidence="3" key="1">
    <citation type="journal article" date="2011" name="Nat. Genet.">
        <title>The Arabidopsis lyrata genome sequence and the basis of rapid genome size change.</title>
        <authorList>
            <person name="Hu T.T."/>
            <person name="Pattyn P."/>
            <person name="Bakker E.G."/>
            <person name="Cao J."/>
            <person name="Cheng J.-F."/>
            <person name="Clark R.M."/>
            <person name="Fahlgren N."/>
            <person name="Fawcett J.A."/>
            <person name="Grimwood J."/>
            <person name="Gundlach H."/>
            <person name="Haberer G."/>
            <person name="Hollister J.D."/>
            <person name="Ossowski S."/>
            <person name="Ottilar R.P."/>
            <person name="Salamov A.A."/>
            <person name="Schneeberger K."/>
            <person name="Spannagl M."/>
            <person name="Wang X."/>
            <person name="Yang L."/>
            <person name="Nasrallah M.E."/>
            <person name="Bergelson J."/>
            <person name="Carrington J.C."/>
            <person name="Gaut B.S."/>
            <person name="Schmutz J."/>
            <person name="Mayer K.F.X."/>
            <person name="Van de Peer Y."/>
            <person name="Grigoriev I.V."/>
            <person name="Nordborg M."/>
            <person name="Weigel D."/>
            <person name="Guo Y.-L."/>
        </authorList>
    </citation>
    <scope>NUCLEOTIDE SEQUENCE [LARGE SCALE GENOMIC DNA]</scope>
    <source>
        <strain evidence="3">cv. MN47</strain>
    </source>
</reference>